<dbReference type="CDD" id="cd11492">
    <property type="entry name" value="SLC5sbd_NIS-SMVT"/>
    <property type="match status" value="1"/>
</dbReference>
<gene>
    <name evidence="13" type="ORF">TGEB3V08_LOCUS6729</name>
</gene>
<dbReference type="AlphaFoldDB" id="A0A7R9PMS8"/>
<dbReference type="PANTHER" id="PTHR42985">
    <property type="entry name" value="SODIUM-COUPLED MONOCARBOXYLATE TRANSPORTER"/>
    <property type="match status" value="1"/>
</dbReference>
<feature type="transmembrane region" description="Helical" evidence="12">
    <location>
        <begin position="415"/>
        <end position="433"/>
    </location>
</feature>
<evidence type="ECO:0000256" key="4">
    <source>
        <dbReference type="ARBA" id="ARBA00022475"/>
    </source>
</evidence>
<evidence type="ECO:0000256" key="11">
    <source>
        <dbReference type="RuleBase" id="RU362091"/>
    </source>
</evidence>
<evidence type="ECO:0000256" key="5">
    <source>
        <dbReference type="ARBA" id="ARBA00022692"/>
    </source>
</evidence>
<dbReference type="PROSITE" id="PS50283">
    <property type="entry name" value="NA_SOLUT_SYMP_3"/>
    <property type="match status" value="1"/>
</dbReference>
<evidence type="ECO:0000256" key="12">
    <source>
        <dbReference type="SAM" id="Phobius"/>
    </source>
</evidence>
<evidence type="ECO:0000256" key="9">
    <source>
        <dbReference type="ARBA" id="ARBA00023136"/>
    </source>
</evidence>
<dbReference type="GO" id="GO:0015293">
    <property type="term" value="F:symporter activity"/>
    <property type="evidence" value="ECO:0007669"/>
    <property type="project" value="TreeGrafter"/>
</dbReference>
<feature type="transmembrane region" description="Helical" evidence="12">
    <location>
        <begin position="445"/>
        <end position="462"/>
    </location>
</feature>
<keyword evidence="6 12" id="KW-1133">Transmembrane helix</keyword>
<dbReference type="PANTHER" id="PTHR42985:SF2">
    <property type="entry name" value="SODIUM-DEPENDENT MULTIVITAMIN TRANSPORTER"/>
    <property type="match status" value="1"/>
</dbReference>
<evidence type="ECO:0000256" key="8">
    <source>
        <dbReference type="ARBA" id="ARBA00023065"/>
    </source>
</evidence>
<protein>
    <recommendedName>
        <fullName evidence="14">Sodium-coupled monocarboxylate transporter 1</fullName>
    </recommendedName>
</protein>
<dbReference type="GO" id="GO:0006814">
    <property type="term" value="P:sodium ion transport"/>
    <property type="evidence" value="ECO:0007669"/>
    <property type="project" value="UniProtKB-KW"/>
</dbReference>
<feature type="transmembrane region" description="Helical" evidence="12">
    <location>
        <begin position="42"/>
        <end position="65"/>
    </location>
</feature>
<dbReference type="GO" id="GO:0005886">
    <property type="term" value="C:plasma membrane"/>
    <property type="evidence" value="ECO:0007669"/>
    <property type="project" value="UniProtKB-SubCell"/>
</dbReference>
<evidence type="ECO:0000256" key="1">
    <source>
        <dbReference type="ARBA" id="ARBA00004651"/>
    </source>
</evidence>
<keyword evidence="3" id="KW-0813">Transport</keyword>
<dbReference type="Gene3D" id="1.20.1730.10">
    <property type="entry name" value="Sodium/glucose cotransporter"/>
    <property type="match status" value="1"/>
</dbReference>
<feature type="transmembrane region" description="Helical" evidence="12">
    <location>
        <begin position="547"/>
        <end position="567"/>
    </location>
</feature>
<accession>A0A7R9PMS8</accession>
<dbReference type="InterPro" id="IPR051163">
    <property type="entry name" value="Sodium:Solute_Symporter_SSF"/>
</dbReference>
<keyword evidence="9 12" id="KW-0472">Membrane</keyword>
<evidence type="ECO:0000256" key="6">
    <source>
        <dbReference type="ARBA" id="ARBA00022989"/>
    </source>
</evidence>
<dbReference type="InterPro" id="IPR001734">
    <property type="entry name" value="Na/solute_symporter"/>
</dbReference>
<keyword evidence="5 12" id="KW-0812">Transmembrane</keyword>
<dbReference type="NCBIfam" id="TIGR00813">
    <property type="entry name" value="sss"/>
    <property type="match status" value="1"/>
</dbReference>
<dbReference type="Pfam" id="PF00474">
    <property type="entry name" value="SSF"/>
    <property type="match status" value="1"/>
</dbReference>
<comment type="similarity">
    <text evidence="2 11">Belongs to the sodium:solute symporter (SSF) (TC 2.A.21) family.</text>
</comment>
<feature type="transmembrane region" description="Helical" evidence="12">
    <location>
        <begin position="128"/>
        <end position="146"/>
    </location>
</feature>
<evidence type="ECO:0000256" key="7">
    <source>
        <dbReference type="ARBA" id="ARBA00023053"/>
    </source>
</evidence>
<feature type="transmembrane region" description="Helical" evidence="12">
    <location>
        <begin position="235"/>
        <end position="256"/>
    </location>
</feature>
<feature type="transmembrane region" description="Helical" evidence="12">
    <location>
        <begin position="330"/>
        <end position="351"/>
    </location>
</feature>
<feature type="transmembrane region" description="Helical" evidence="12">
    <location>
        <begin position="192"/>
        <end position="215"/>
    </location>
</feature>
<keyword evidence="10" id="KW-0739">Sodium transport</keyword>
<feature type="transmembrane region" description="Helical" evidence="12">
    <location>
        <begin position="388"/>
        <end position="409"/>
    </location>
</feature>
<feature type="transmembrane region" description="Helical" evidence="12">
    <location>
        <begin position="277"/>
        <end position="300"/>
    </location>
</feature>
<feature type="transmembrane region" description="Helical" evidence="12">
    <location>
        <begin position="158"/>
        <end position="180"/>
    </location>
</feature>
<keyword evidence="8" id="KW-0406">Ion transport</keyword>
<evidence type="ECO:0000256" key="3">
    <source>
        <dbReference type="ARBA" id="ARBA00022448"/>
    </source>
</evidence>
<dbReference type="EMBL" id="OE841821">
    <property type="protein sequence ID" value="CAD7597317.1"/>
    <property type="molecule type" value="Genomic_DNA"/>
</dbReference>
<keyword evidence="7" id="KW-0915">Sodium</keyword>
<evidence type="ECO:0000256" key="10">
    <source>
        <dbReference type="ARBA" id="ARBA00023201"/>
    </source>
</evidence>
<feature type="transmembrane region" description="Helical" evidence="12">
    <location>
        <begin position="85"/>
        <end position="107"/>
    </location>
</feature>
<name>A0A7R9PMS8_TIMGE</name>
<sequence>MASNSNTVYDYVVFAVFIVASSSVAIYSRFSGPKERTKAEYVFATGGSVSMAAMMLSIARGTLGVRSFLGYPSELYYRGSAMWETLYGMILAYPIVCFVFVPVYYNLGITSVYQYLDLRFKSRLVRCLASLTYVIRSLLNLGVTVFTPCVALKTVIGLPYWASIFGITFISVIFTVMGGLKAAILADVMQGLTMIFCSVVIIIQGTLNVGVSAVINVPRDEGRLKFFDFNTDPTIRVTTLSALFGQLFMSLSIFGCQQNFVQRYCSMKSQKTVTHTLLANIPVITVLFSLSWVAGMVIFANYVNCDPLSLGYINKIDEIVPFFVEDQFTYLPGFLGLFMASLFNGALSLAVSNLNSLATVTWEDFISQIPQFKHFTDRQQLLTIKTIGCIYGLVIMGVSFGVGLLSGVIESSMLMTSATSGPLLGVFVLAMLFPCANWKGASSGMIIGHVITLWITFGGLTVDKAPVTMLPLSVDGCTNDSYSHIMAAASPLIYAQSPVEWNNHSLAEYPLYVYNLTQEVLEDQPEVVAAVSENPLDVLSKMYSITYMYYSLIGCGITLFVGILVSYMTGTNEDDAYDVKLIHPLALRISSWFPGRQRKYVSDRITSPEKHRESSVVPETLHIHNEQKTNAKPHPCEFPSEGRYRVLQEPFTIYTTEKCLA</sequence>
<organism evidence="13">
    <name type="scientific">Timema genevievae</name>
    <name type="common">Walking stick</name>
    <dbReference type="NCBI Taxonomy" id="629358"/>
    <lineage>
        <taxon>Eukaryota</taxon>
        <taxon>Metazoa</taxon>
        <taxon>Ecdysozoa</taxon>
        <taxon>Arthropoda</taxon>
        <taxon>Hexapoda</taxon>
        <taxon>Insecta</taxon>
        <taxon>Pterygota</taxon>
        <taxon>Neoptera</taxon>
        <taxon>Polyneoptera</taxon>
        <taxon>Phasmatodea</taxon>
        <taxon>Timematodea</taxon>
        <taxon>Timematoidea</taxon>
        <taxon>Timematidae</taxon>
        <taxon>Timema</taxon>
    </lineage>
</organism>
<keyword evidence="4" id="KW-1003">Cell membrane</keyword>
<dbReference type="InterPro" id="IPR038377">
    <property type="entry name" value="Na/Glc_symporter_sf"/>
</dbReference>
<proteinExistence type="inferred from homology"/>
<evidence type="ECO:0000256" key="2">
    <source>
        <dbReference type="ARBA" id="ARBA00006434"/>
    </source>
</evidence>
<reference evidence="13" key="1">
    <citation type="submission" date="2020-11" db="EMBL/GenBank/DDBJ databases">
        <authorList>
            <person name="Tran Van P."/>
        </authorList>
    </citation>
    <scope>NUCLEOTIDE SEQUENCE</scope>
</reference>
<evidence type="ECO:0000313" key="13">
    <source>
        <dbReference type="EMBL" id="CAD7597317.1"/>
    </source>
</evidence>
<feature type="transmembrane region" description="Helical" evidence="12">
    <location>
        <begin position="12"/>
        <end position="30"/>
    </location>
</feature>
<evidence type="ECO:0008006" key="14">
    <source>
        <dbReference type="Google" id="ProtNLM"/>
    </source>
</evidence>
<comment type="subcellular location">
    <subcellularLocation>
        <location evidence="1">Cell membrane</location>
        <topology evidence="1">Multi-pass membrane protein</topology>
    </subcellularLocation>
</comment>